<protein>
    <recommendedName>
        <fullName evidence="3">Ig-like domain-containing protein</fullName>
    </recommendedName>
</protein>
<dbReference type="EMBL" id="JAYKXH010000018">
    <property type="protein sequence ID" value="KAK7136723.1"/>
    <property type="molecule type" value="Genomic_DNA"/>
</dbReference>
<dbReference type="InterPro" id="IPR003599">
    <property type="entry name" value="Ig_sub"/>
</dbReference>
<dbReference type="InterPro" id="IPR007110">
    <property type="entry name" value="Ig-like_dom"/>
</dbReference>
<feature type="signal peptide" evidence="2">
    <location>
        <begin position="1"/>
        <end position="19"/>
    </location>
</feature>
<feature type="domain" description="Ig-like" evidence="3">
    <location>
        <begin position="122"/>
        <end position="209"/>
    </location>
</feature>
<dbReference type="InterPro" id="IPR013106">
    <property type="entry name" value="Ig_V-set"/>
</dbReference>
<dbReference type="PANTHER" id="PTHR21063">
    <property type="entry name" value="LFA-3"/>
    <property type="match status" value="1"/>
</dbReference>
<dbReference type="InterPro" id="IPR013783">
    <property type="entry name" value="Ig-like_fold"/>
</dbReference>
<sequence>MKNVIVIILLSFLINGVFGADEMKEVTEGDSLTLPTGLTQTQSSDRILWLYGSDRTIIATIDNGIYSTNVDERFKGNLELDTQTGSLTIKKNKKKISGLYELDINRGTTSKKFSVKVYASLPTPAIDSPQCAQTPVGSSSPKCVFLCSVQTSDQTTLSWYRGNTRVSNKISDISSSISLRLEVNYEDKNIYSCMVNNTISNKTQHLDITQLCQPCEDPGLSSGVIIGIVVPLLLVAVVAALVMYFRYKRSELEKQIESIKPKTVECKEGRHAVLQSYQEMKKGDQMLWRRVSGKVSAVASMSENDKKTYWYHMRFRGRLQLDPQTGSLIIRNLRKTDAGVYVLEIKSRGGTAYRKYKVTLSGEVETVSVKEGHDVTLVFPGRNVYNSKWEFEEKNGFIATLIIKDNLKDNEPRFLDDKSVGRFKDKLELDPKTGSLTIKNIRPEHTGLYTVMTNPGYTYTKSFNVVFDDFTETSGNESVITGFMGRIQRFCGLARIGGVFGDEKDEMKTLSVMEGGDLNLNTETEIQTDDEIIVRFGTAFRQRRPYVTIARFSKQGDEFKSAERRFKDRLKLDLTGRLTITKLKITDYGDYYLQITNKKNKSFKSFTFIVVPSVDAVKSVTKGESICLETNITDLPEEDQVLWTFGPHDMIVANTTTNRCDNRFIGRVKLDKKTGSLTISKSKTEDAGMYYLQIISGNRVRNKTFKVTVNEDDASTRVQISDDNESDEDERSALGHFSMRGII</sequence>
<dbReference type="InterPro" id="IPR036179">
    <property type="entry name" value="Ig-like_dom_sf"/>
</dbReference>
<keyword evidence="1" id="KW-1133">Transmembrane helix</keyword>
<organism evidence="4 5">
    <name type="scientific">Phoxinus phoxinus</name>
    <name type="common">Eurasian minnow</name>
    <dbReference type="NCBI Taxonomy" id="58324"/>
    <lineage>
        <taxon>Eukaryota</taxon>
        <taxon>Metazoa</taxon>
        <taxon>Chordata</taxon>
        <taxon>Craniata</taxon>
        <taxon>Vertebrata</taxon>
        <taxon>Euteleostomi</taxon>
        <taxon>Actinopterygii</taxon>
        <taxon>Neopterygii</taxon>
        <taxon>Teleostei</taxon>
        <taxon>Ostariophysi</taxon>
        <taxon>Cypriniformes</taxon>
        <taxon>Leuciscidae</taxon>
        <taxon>Phoxininae</taxon>
        <taxon>Phoxinus</taxon>
    </lineage>
</organism>
<evidence type="ECO:0000313" key="5">
    <source>
        <dbReference type="Proteomes" id="UP001364617"/>
    </source>
</evidence>
<dbReference type="Gene3D" id="2.60.40.10">
    <property type="entry name" value="Immunoglobulins"/>
    <property type="match status" value="6"/>
</dbReference>
<keyword evidence="5" id="KW-1185">Reference proteome</keyword>
<dbReference type="PROSITE" id="PS50835">
    <property type="entry name" value="IG_LIKE"/>
    <property type="match status" value="2"/>
</dbReference>
<feature type="domain" description="Ig-like" evidence="3">
    <location>
        <begin position="612"/>
        <end position="708"/>
    </location>
</feature>
<feature type="chain" id="PRO_5043040820" description="Ig-like domain-containing protein" evidence="2">
    <location>
        <begin position="20"/>
        <end position="743"/>
    </location>
</feature>
<evidence type="ECO:0000259" key="3">
    <source>
        <dbReference type="PROSITE" id="PS50835"/>
    </source>
</evidence>
<dbReference type="AlphaFoldDB" id="A0AAN9CJU3"/>
<dbReference type="SMART" id="SM00409">
    <property type="entry name" value="IG"/>
    <property type="match status" value="6"/>
</dbReference>
<dbReference type="PANTHER" id="PTHR21063:SF4">
    <property type="entry name" value="CD48 ANTIGEN-RELATED"/>
    <property type="match status" value="1"/>
</dbReference>
<dbReference type="SUPFAM" id="SSF48726">
    <property type="entry name" value="Immunoglobulin"/>
    <property type="match status" value="6"/>
</dbReference>
<comment type="caution">
    <text evidence="4">The sequence shown here is derived from an EMBL/GenBank/DDBJ whole genome shotgun (WGS) entry which is preliminary data.</text>
</comment>
<evidence type="ECO:0000313" key="4">
    <source>
        <dbReference type="EMBL" id="KAK7136723.1"/>
    </source>
</evidence>
<accession>A0AAN9CJU3</accession>
<evidence type="ECO:0000256" key="1">
    <source>
        <dbReference type="SAM" id="Phobius"/>
    </source>
</evidence>
<evidence type="ECO:0000256" key="2">
    <source>
        <dbReference type="SAM" id="SignalP"/>
    </source>
</evidence>
<proteinExistence type="predicted"/>
<keyword evidence="1" id="KW-0472">Membrane</keyword>
<gene>
    <name evidence="4" type="ORF">R3I93_016927</name>
</gene>
<name>A0AAN9CJU3_9TELE</name>
<keyword evidence="1" id="KW-0812">Transmembrane</keyword>
<dbReference type="Pfam" id="PF07686">
    <property type="entry name" value="V-set"/>
    <property type="match status" value="1"/>
</dbReference>
<feature type="transmembrane region" description="Helical" evidence="1">
    <location>
        <begin position="220"/>
        <end position="245"/>
    </location>
</feature>
<keyword evidence="2" id="KW-0732">Signal</keyword>
<reference evidence="4 5" key="1">
    <citation type="submission" date="2024-02" db="EMBL/GenBank/DDBJ databases">
        <title>Chromosome-level genome assembly of the Eurasian Minnow (Phoxinus phoxinus).</title>
        <authorList>
            <person name="Oriowo T.O."/>
            <person name="Martin S."/>
            <person name="Stange M."/>
            <person name="Chrysostomakis Y."/>
            <person name="Brown T."/>
            <person name="Winkler S."/>
            <person name="Kukowka S."/>
            <person name="Myers E.W."/>
            <person name="Bohne A."/>
        </authorList>
    </citation>
    <scope>NUCLEOTIDE SEQUENCE [LARGE SCALE GENOMIC DNA]</scope>
    <source>
        <strain evidence="4">ZFMK-TIS-60720</strain>
        <tissue evidence="4">Whole Organism</tissue>
    </source>
</reference>
<dbReference type="Proteomes" id="UP001364617">
    <property type="component" value="Unassembled WGS sequence"/>
</dbReference>